<evidence type="ECO:0000256" key="2">
    <source>
        <dbReference type="ARBA" id="ARBA00022692"/>
    </source>
</evidence>
<proteinExistence type="predicted"/>
<name>A0ABD3BT75_9LAMI</name>
<comment type="caution">
    <text evidence="9">The sequence shown here is derived from an EMBL/GenBank/DDBJ whole genome shotgun (WGS) entry which is preliminary data.</text>
</comment>
<dbReference type="InterPro" id="IPR026961">
    <property type="entry name" value="PGG_dom"/>
</dbReference>
<feature type="transmembrane region" description="Helical" evidence="7">
    <location>
        <begin position="77"/>
        <end position="97"/>
    </location>
</feature>
<evidence type="ECO:0000256" key="5">
    <source>
        <dbReference type="ARBA" id="ARBA00023043"/>
    </source>
</evidence>
<evidence type="ECO:0000313" key="10">
    <source>
        <dbReference type="Proteomes" id="UP001632038"/>
    </source>
</evidence>
<keyword evidence="3" id="KW-0677">Repeat</keyword>
<keyword evidence="10" id="KW-1185">Reference proteome</keyword>
<evidence type="ECO:0000256" key="4">
    <source>
        <dbReference type="ARBA" id="ARBA00022989"/>
    </source>
</evidence>
<dbReference type="PANTHER" id="PTHR24186:SF56">
    <property type="entry name" value="PGG DOMAIN-CONTAINING PROTEIN"/>
    <property type="match status" value="1"/>
</dbReference>
<keyword evidence="5" id="KW-0040">ANK repeat</keyword>
<feature type="transmembrane region" description="Helical" evidence="7">
    <location>
        <begin position="32"/>
        <end position="50"/>
    </location>
</feature>
<dbReference type="PANTHER" id="PTHR24186">
    <property type="entry name" value="PROTEIN PHOSPHATASE 1 REGULATORY SUBUNIT"/>
    <property type="match status" value="1"/>
</dbReference>
<keyword evidence="6 7" id="KW-0472">Membrane</keyword>
<evidence type="ECO:0000256" key="3">
    <source>
        <dbReference type="ARBA" id="ARBA00022737"/>
    </source>
</evidence>
<reference evidence="10" key="1">
    <citation type="journal article" date="2024" name="IScience">
        <title>Strigolactones Initiate the Formation of Haustorium-like Structures in Castilleja.</title>
        <authorList>
            <person name="Buerger M."/>
            <person name="Peterson D."/>
            <person name="Chory J."/>
        </authorList>
    </citation>
    <scope>NUCLEOTIDE SEQUENCE [LARGE SCALE GENOMIC DNA]</scope>
</reference>
<accession>A0ABD3BT75</accession>
<evidence type="ECO:0000256" key="1">
    <source>
        <dbReference type="ARBA" id="ARBA00004141"/>
    </source>
</evidence>
<organism evidence="9 10">
    <name type="scientific">Castilleja foliolosa</name>
    <dbReference type="NCBI Taxonomy" id="1961234"/>
    <lineage>
        <taxon>Eukaryota</taxon>
        <taxon>Viridiplantae</taxon>
        <taxon>Streptophyta</taxon>
        <taxon>Embryophyta</taxon>
        <taxon>Tracheophyta</taxon>
        <taxon>Spermatophyta</taxon>
        <taxon>Magnoliopsida</taxon>
        <taxon>eudicotyledons</taxon>
        <taxon>Gunneridae</taxon>
        <taxon>Pentapetalae</taxon>
        <taxon>asterids</taxon>
        <taxon>lamiids</taxon>
        <taxon>Lamiales</taxon>
        <taxon>Orobanchaceae</taxon>
        <taxon>Pedicularideae</taxon>
        <taxon>Castillejinae</taxon>
        <taxon>Castilleja</taxon>
    </lineage>
</organism>
<dbReference type="Pfam" id="PF13962">
    <property type="entry name" value="PGG"/>
    <property type="match status" value="1"/>
</dbReference>
<dbReference type="Proteomes" id="UP001632038">
    <property type="component" value="Unassembled WGS sequence"/>
</dbReference>
<protein>
    <recommendedName>
        <fullName evidence="8">PGG domain-containing protein</fullName>
    </recommendedName>
</protein>
<comment type="subcellular location">
    <subcellularLocation>
        <location evidence="1">Membrane</location>
        <topology evidence="1">Multi-pass membrane protein</topology>
    </subcellularLocation>
</comment>
<feature type="transmembrane region" description="Helical" evidence="7">
    <location>
        <begin position="135"/>
        <end position="159"/>
    </location>
</feature>
<evidence type="ECO:0000313" key="9">
    <source>
        <dbReference type="EMBL" id="KAL3620304.1"/>
    </source>
</evidence>
<evidence type="ECO:0000256" key="6">
    <source>
        <dbReference type="ARBA" id="ARBA00023136"/>
    </source>
</evidence>
<feature type="domain" description="PGG" evidence="8">
    <location>
        <begin position="26"/>
        <end position="124"/>
    </location>
</feature>
<gene>
    <name evidence="9" type="ORF">CASFOL_035216</name>
</gene>
<feature type="transmembrane region" description="Helical" evidence="7">
    <location>
        <begin position="109"/>
        <end position="129"/>
    </location>
</feature>
<dbReference type="AlphaFoldDB" id="A0ABD3BT75"/>
<evidence type="ECO:0000259" key="8">
    <source>
        <dbReference type="Pfam" id="PF13962"/>
    </source>
</evidence>
<evidence type="ECO:0000256" key="7">
    <source>
        <dbReference type="SAM" id="Phobius"/>
    </source>
</evidence>
<dbReference type="GO" id="GO:0016020">
    <property type="term" value="C:membrane"/>
    <property type="evidence" value="ECO:0007669"/>
    <property type="project" value="UniProtKB-SubCell"/>
</dbReference>
<sequence>MATPPQAEPTKKLNWFRLGYNKHSDTTNEARSVLLIVTTLITAVTFQAGINPPGGVWQDDKDTHKAGRAIYSSQSGAFHAFLVSNTLAFSTSILVLVSLTYRFPFQVELWGAILSMFVTYGASIFAIAPHESVKYRYLLATAAGPFGIRLLVEIVRYLIKKRGK</sequence>
<keyword evidence="2 7" id="KW-0812">Transmembrane</keyword>
<keyword evidence="4 7" id="KW-1133">Transmembrane helix</keyword>
<dbReference type="EMBL" id="JAVIJP010000066">
    <property type="protein sequence ID" value="KAL3620304.1"/>
    <property type="molecule type" value="Genomic_DNA"/>
</dbReference>